<dbReference type="RefSeq" id="WP_070989969.1">
    <property type="nucleotide sequence ID" value="NZ_CBCSHD010000003.1"/>
</dbReference>
<dbReference type="EMBL" id="MNAN01000010">
    <property type="protein sequence ID" value="OHU97595.1"/>
    <property type="molecule type" value="Genomic_DNA"/>
</dbReference>
<comment type="caution">
    <text evidence="2">The sequence shown here is derived from an EMBL/GenBank/DDBJ whole genome shotgun (WGS) entry which is preliminary data.</text>
</comment>
<evidence type="ECO:0000313" key="3">
    <source>
        <dbReference type="Proteomes" id="UP000180253"/>
    </source>
</evidence>
<keyword evidence="1" id="KW-0732">Signal</keyword>
<protein>
    <recommendedName>
        <fullName evidence="4">DUF5625 domain-containing protein</fullName>
    </recommendedName>
</protein>
<gene>
    <name evidence="2" type="ORF">BIW53_01490</name>
</gene>
<reference evidence="2 3" key="1">
    <citation type="submission" date="2016-10" db="EMBL/GenBank/DDBJ databases">
        <title>Pseudoalteromonas amylolytica sp. nov., isolated from the surface seawater.</title>
        <authorList>
            <person name="Wu Y.-H."/>
            <person name="Cheng H."/>
            <person name="Jin X.-B."/>
            <person name="Wang C.-S."/>
            <person name="Xu X.-W."/>
        </authorList>
    </citation>
    <scope>NUCLEOTIDE SEQUENCE [LARGE SCALE GENOMIC DNA]</scope>
    <source>
        <strain evidence="2 3">JCM 12483</strain>
    </source>
</reference>
<evidence type="ECO:0008006" key="4">
    <source>
        <dbReference type="Google" id="ProtNLM"/>
    </source>
</evidence>
<proteinExistence type="predicted"/>
<feature type="chain" id="PRO_5010283838" description="DUF5625 domain-containing protein" evidence="1">
    <location>
        <begin position="19"/>
        <end position="168"/>
    </location>
</feature>
<evidence type="ECO:0000256" key="1">
    <source>
        <dbReference type="SAM" id="SignalP"/>
    </source>
</evidence>
<feature type="signal peptide" evidence="1">
    <location>
        <begin position="1"/>
        <end position="18"/>
    </location>
</feature>
<dbReference type="OrthoDB" id="6289029at2"/>
<evidence type="ECO:0000313" key="2">
    <source>
        <dbReference type="EMBL" id="OHU97595.1"/>
    </source>
</evidence>
<keyword evidence="3" id="KW-1185">Reference proteome</keyword>
<dbReference type="Proteomes" id="UP000180253">
    <property type="component" value="Unassembled WGS sequence"/>
</dbReference>
<dbReference type="AlphaFoldDB" id="A0A1S1NDH0"/>
<accession>A0A1S1NDH0</accession>
<dbReference type="STRING" id="327939.BIW53_01490"/>
<sequence>MKKLLIISSLLTASQAFADPIDVGGVAYELGFSDFTAITEPYAGREAVVAYETTLDVDGDFGQDLNYRIAGKVYTRWFAGNMAATLSVTCDSPYINTPIFIGEDMDFGIRIDGVSYLAKPSISSYINTDGNCQKMTVRIDKEGHLSRQFYTIVTDLQFNVQIIEHIPR</sequence>
<organism evidence="2 3">
    <name type="scientific">Pseudoalteromonas byunsanensis</name>
    <dbReference type="NCBI Taxonomy" id="327939"/>
    <lineage>
        <taxon>Bacteria</taxon>
        <taxon>Pseudomonadati</taxon>
        <taxon>Pseudomonadota</taxon>
        <taxon>Gammaproteobacteria</taxon>
        <taxon>Alteromonadales</taxon>
        <taxon>Pseudoalteromonadaceae</taxon>
        <taxon>Pseudoalteromonas</taxon>
    </lineage>
</organism>
<name>A0A1S1NDH0_9GAMM</name>